<reference evidence="1 2" key="1">
    <citation type="journal article" date="2011" name="Int. J. Syst. Evol. Microbiol.">
        <title>Description of Undibacterium oligocarboniphilum sp. nov., isolated from purified water, and Undibacterium pigrum strain CCUG 49012 as the type strain of Undibacterium parvum sp. nov., and emended descriptions of the genus Undibacterium and the species Undibacterium pigrum.</title>
        <authorList>
            <person name="Eder W."/>
            <person name="Wanner G."/>
            <person name="Ludwig W."/>
            <person name="Busse H.J."/>
            <person name="Ziemke-Kageler F."/>
            <person name="Lang E."/>
        </authorList>
    </citation>
    <scope>NUCLEOTIDE SEQUENCE [LARGE SCALE GENOMIC DNA]</scope>
    <source>
        <strain evidence="1 2">DSM 23061</strain>
    </source>
</reference>
<dbReference type="KEGG" id="upv:EJN92_06565"/>
<protein>
    <submittedName>
        <fullName evidence="1">YfiR family protein</fullName>
    </submittedName>
</protein>
<keyword evidence="2" id="KW-1185">Reference proteome</keyword>
<proteinExistence type="predicted"/>
<dbReference type="Pfam" id="PF13689">
    <property type="entry name" value="DUF4154"/>
    <property type="match status" value="1"/>
</dbReference>
<dbReference type="InterPro" id="IPR025293">
    <property type="entry name" value="YfiR/HmsC-like"/>
</dbReference>
<dbReference type="AlphaFoldDB" id="A0A3Q9BPU2"/>
<sequence>MFLTPGLLPRRLPIPVWPLCLPMVGNGNWDVVMVSRLLAGLSMALAWLLPATSLGAQESTSSSEYAVKAAFVYNFALYTEWPVAPVTTFNFCVLGKDPFGARFDALASKTLQGKPIQVYRIANSLEIKNCHLLFVPALEKDNYQRAASALSQQAILTITDATQIDERWPMIMISLVAEGERYTFDINQAAAKLAGLNFSSKLLRLARSVR</sequence>
<name>A0A3Q9BPU2_9BURK</name>
<accession>A0A3Q9BPU2</accession>
<dbReference type="Proteomes" id="UP000275663">
    <property type="component" value="Chromosome"/>
</dbReference>
<dbReference type="EMBL" id="CP034464">
    <property type="protein sequence ID" value="AZP11686.1"/>
    <property type="molecule type" value="Genomic_DNA"/>
</dbReference>
<evidence type="ECO:0000313" key="1">
    <source>
        <dbReference type="EMBL" id="AZP11686.1"/>
    </source>
</evidence>
<organism evidence="1 2">
    <name type="scientific">Undibacterium parvum</name>
    <dbReference type="NCBI Taxonomy" id="401471"/>
    <lineage>
        <taxon>Bacteria</taxon>
        <taxon>Pseudomonadati</taxon>
        <taxon>Pseudomonadota</taxon>
        <taxon>Betaproteobacteria</taxon>
        <taxon>Burkholderiales</taxon>
        <taxon>Oxalobacteraceae</taxon>
        <taxon>Undibacterium</taxon>
    </lineage>
</organism>
<evidence type="ECO:0000313" key="2">
    <source>
        <dbReference type="Proteomes" id="UP000275663"/>
    </source>
</evidence>
<gene>
    <name evidence="1" type="ORF">EJN92_06565</name>
</gene>
<dbReference type="OrthoDB" id="8527941at2"/>